<keyword evidence="5 7" id="KW-0378">Hydrolase</keyword>
<comment type="subcellular location">
    <subcellularLocation>
        <location evidence="7">Cytoplasm</location>
    </subcellularLocation>
</comment>
<evidence type="ECO:0000313" key="9">
    <source>
        <dbReference type="Proteomes" id="UP000027665"/>
    </source>
</evidence>
<dbReference type="PANTHER" id="PTHR46986:SF1">
    <property type="entry name" value="ENDORIBONUCLEASE YBEY, CHLOROPLASTIC"/>
    <property type="match status" value="1"/>
</dbReference>
<evidence type="ECO:0000256" key="2">
    <source>
        <dbReference type="ARBA" id="ARBA00022722"/>
    </source>
</evidence>
<name>A0A073ILR4_9BACT</name>
<dbReference type="STRING" id="2754.EH55_11240"/>
<keyword evidence="7" id="KW-0690">Ribosome biogenesis</keyword>
<comment type="cofactor">
    <cofactor evidence="7">
        <name>Zn(2+)</name>
        <dbReference type="ChEBI" id="CHEBI:29105"/>
    </cofactor>
    <text evidence="7">Binds 1 zinc ion.</text>
</comment>
<dbReference type="Gene3D" id="3.40.390.30">
    <property type="entry name" value="Metalloproteases ('zincins'), catalytic domain"/>
    <property type="match status" value="1"/>
</dbReference>
<evidence type="ECO:0000256" key="5">
    <source>
        <dbReference type="ARBA" id="ARBA00022801"/>
    </source>
</evidence>
<keyword evidence="3 7" id="KW-0479">Metal-binding</keyword>
<comment type="caution">
    <text evidence="8">The sequence shown here is derived from an EMBL/GenBank/DDBJ whole genome shotgun (WGS) entry which is preliminary data.</text>
</comment>
<evidence type="ECO:0000256" key="1">
    <source>
        <dbReference type="ARBA" id="ARBA00010875"/>
    </source>
</evidence>
<feature type="binding site" evidence="7">
    <location>
        <position position="132"/>
    </location>
    <ligand>
        <name>Zn(2+)</name>
        <dbReference type="ChEBI" id="CHEBI:29105"/>
        <note>catalytic</note>
    </ligand>
</feature>
<dbReference type="PANTHER" id="PTHR46986">
    <property type="entry name" value="ENDORIBONUCLEASE YBEY, CHLOROPLASTIC"/>
    <property type="match status" value="1"/>
</dbReference>
<keyword evidence="4 7" id="KW-0255">Endonuclease</keyword>
<dbReference type="PROSITE" id="PS01306">
    <property type="entry name" value="UPF0054"/>
    <property type="match status" value="1"/>
</dbReference>
<dbReference type="NCBIfam" id="TIGR00043">
    <property type="entry name" value="rRNA maturation RNase YbeY"/>
    <property type="match status" value="1"/>
</dbReference>
<sequence length="168" mass="18560">MKAVIRCGLSCEACALSEEKLQRLEKIFSEYLEGKKLLPEAVVECEISLVLANADKMAEMNAEYRKTSGPTDVLSFPMWEDGRGGFAPPEGWASLPLGDIIVCPEIVAKNAEENEKSAESETALVICHGFLHLLGFDHADDGEREAMWRAQDSLVARFLEEEVRENGA</sequence>
<dbReference type="InterPro" id="IPR020549">
    <property type="entry name" value="YbeY_CS"/>
</dbReference>
<keyword evidence="7" id="KW-0963">Cytoplasm</keyword>
<dbReference type="SUPFAM" id="SSF55486">
    <property type="entry name" value="Metalloproteases ('zincins'), catalytic domain"/>
    <property type="match status" value="1"/>
</dbReference>
<dbReference type="InterPro" id="IPR023091">
    <property type="entry name" value="MetalPrtase_cat_dom_sf_prd"/>
</dbReference>
<dbReference type="eggNOG" id="COG0319">
    <property type="taxonomic scope" value="Bacteria"/>
</dbReference>
<dbReference type="AlphaFoldDB" id="A0A073ILR4"/>
<dbReference type="OrthoDB" id="9807740at2"/>
<evidence type="ECO:0000256" key="7">
    <source>
        <dbReference type="HAMAP-Rule" id="MF_00009"/>
    </source>
</evidence>
<dbReference type="GO" id="GO:0004521">
    <property type="term" value="F:RNA endonuclease activity"/>
    <property type="evidence" value="ECO:0007669"/>
    <property type="project" value="UniProtKB-UniRule"/>
</dbReference>
<feature type="binding site" evidence="7">
    <location>
        <position position="138"/>
    </location>
    <ligand>
        <name>Zn(2+)</name>
        <dbReference type="ChEBI" id="CHEBI:29105"/>
        <note>catalytic</note>
    </ligand>
</feature>
<evidence type="ECO:0000256" key="3">
    <source>
        <dbReference type="ARBA" id="ARBA00022723"/>
    </source>
</evidence>
<comment type="similarity">
    <text evidence="1 7">Belongs to the endoribonuclease YbeY family.</text>
</comment>
<gene>
    <name evidence="7" type="primary">ybeY</name>
    <name evidence="8" type="ORF">EH55_11240</name>
</gene>
<dbReference type="EMBL" id="JMKI01000053">
    <property type="protein sequence ID" value="KEJ91268.1"/>
    <property type="molecule type" value="Genomic_DNA"/>
</dbReference>
<dbReference type="HAMAP" id="MF_00009">
    <property type="entry name" value="Endoribonucl_YbeY"/>
    <property type="match status" value="1"/>
</dbReference>
<comment type="function">
    <text evidence="7">Single strand-specific metallo-endoribonuclease involved in late-stage 70S ribosome quality control and in maturation of the 3' terminus of the 16S rRNA.</text>
</comment>
<organism evidence="8 9">
    <name type="scientific">Synergistes jonesii</name>
    <dbReference type="NCBI Taxonomy" id="2754"/>
    <lineage>
        <taxon>Bacteria</taxon>
        <taxon>Thermotogati</taxon>
        <taxon>Synergistota</taxon>
        <taxon>Synergistia</taxon>
        <taxon>Synergistales</taxon>
        <taxon>Synergistaceae</taxon>
        <taxon>Synergistes</taxon>
    </lineage>
</organism>
<keyword evidence="2 7" id="KW-0540">Nuclease</keyword>
<keyword evidence="6 7" id="KW-0862">Zinc</keyword>
<dbReference type="InterPro" id="IPR002036">
    <property type="entry name" value="YbeY"/>
</dbReference>
<feature type="binding site" evidence="7">
    <location>
        <position position="128"/>
    </location>
    <ligand>
        <name>Zn(2+)</name>
        <dbReference type="ChEBI" id="CHEBI:29105"/>
        <note>catalytic</note>
    </ligand>
</feature>
<dbReference type="GeneID" id="90984556"/>
<dbReference type="Pfam" id="PF02130">
    <property type="entry name" value="YbeY"/>
    <property type="match status" value="1"/>
</dbReference>
<evidence type="ECO:0000256" key="4">
    <source>
        <dbReference type="ARBA" id="ARBA00022759"/>
    </source>
</evidence>
<dbReference type="RefSeq" id="WP_051682890.1">
    <property type="nucleotide sequence ID" value="NZ_CAMETI010000018.1"/>
</dbReference>
<dbReference type="GO" id="GO:0005737">
    <property type="term" value="C:cytoplasm"/>
    <property type="evidence" value="ECO:0007669"/>
    <property type="project" value="UniProtKB-SubCell"/>
</dbReference>
<dbReference type="GO" id="GO:0006364">
    <property type="term" value="P:rRNA processing"/>
    <property type="evidence" value="ECO:0007669"/>
    <property type="project" value="UniProtKB-UniRule"/>
</dbReference>
<evidence type="ECO:0000313" key="8">
    <source>
        <dbReference type="EMBL" id="KEJ91268.1"/>
    </source>
</evidence>
<dbReference type="EC" id="3.1.-.-" evidence="7"/>
<dbReference type="GO" id="GO:0008270">
    <property type="term" value="F:zinc ion binding"/>
    <property type="evidence" value="ECO:0007669"/>
    <property type="project" value="UniProtKB-UniRule"/>
</dbReference>
<evidence type="ECO:0000256" key="6">
    <source>
        <dbReference type="ARBA" id="ARBA00022833"/>
    </source>
</evidence>
<accession>A0A073ILR4</accession>
<proteinExistence type="inferred from homology"/>
<dbReference type="GO" id="GO:0004222">
    <property type="term" value="F:metalloendopeptidase activity"/>
    <property type="evidence" value="ECO:0007669"/>
    <property type="project" value="InterPro"/>
</dbReference>
<reference evidence="8 9" key="1">
    <citation type="submission" date="2014-04" db="EMBL/GenBank/DDBJ databases">
        <title>Draft Genome Sequence of Synergistes jonesii.</title>
        <authorList>
            <person name="Coil D.A."/>
            <person name="Eisen J.A."/>
            <person name="Holland-Moritz H.E."/>
        </authorList>
    </citation>
    <scope>NUCLEOTIDE SEQUENCE [LARGE SCALE GENOMIC DNA]</scope>
    <source>
        <strain evidence="8 9">78-1</strain>
    </source>
</reference>
<dbReference type="Proteomes" id="UP000027665">
    <property type="component" value="Unassembled WGS sequence"/>
</dbReference>
<keyword evidence="7" id="KW-0698">rRNA processing</keyword>
<keyword evidence="9" id="KW-1185">Reference proteome</keyword>
<protein>
    <recommendedName>
        <fullName evidence="7">Endoribonuclease YbeY</fullName>
        <ecNumber evidence="7">3.1.-.-</ecNumber>
    </recommendedName>
</protein>